<keyword evidence="1" id="KW-0813">Transport</keyword>
<dbReference type="Pfam" id="PF13442">
    <property type="entry name" value="Cytochrome_CBB3"/>
    <property type="match status" value="1"/>
</dbReference>
<evidence type="ECO:0000256" key="2">
    <source>
        <dbReference type="ARBA" id="ARBA00022617"/>
    </source>
</evidence>
<name>A0A1I4A550_9PROT</name>
<evidence type="ECO:0000259" key="7">
    <source>
        <dbReference type="PROSITE" id="PS51007"/>
    </source>
</evidence>
<dbReference type="GO" id="GO:0005506">
    <property type="term" value="F:iron ion binding"/>
    <property type="evidence" value="ECO:0007669"/>
    <property type="project" value="InterPro"/>
</dbReference>
<dbReference type="InterPro" id="IPR008168">
    <property type="entry name" value="Cyt_C_IC"/>
</dbReference>
<dbReference type="AlphaFoldDB" id="A0A1I4A550"/>
<evidence type="ECO:0000313" key="9">
    <source>
        <dbReference type="Proteomes" id="UP000199533"/>
    </source>
</evidence>
<dbReference type="PRINTS" id="PR00605">
    <property type="entry name" value="CYTCHROMECIC"/>
</dbReference>
<keyword evidence="5 6" id="KW-0408">Iron</keyword>
<dbReference type="GO" id="GO:0020037">
    <property type="term" value="F:heme binding"/>
    <property type="evidence" value="ECO:0007669"/>
    <property type="project" value="InterPro"/>
</dbReference>
<evidence type="ECO:0000256" key="3">
    <source>
        <dbReference type="ARBA" id="ARBA00022723"/>
    </source>
</evidence>
<evidence type="ECO:0000256" key="6">
    <source>
        <dbReference type="PROSITE-ProRule" id="PRU00433"/>
    </source>
</evidence>
<dbReference type="PROSITE" id="PS51257">
    <property type="entry name" value="PROKAR_LIPOPROTEIN"/>
    <property type="match status" value="1"/>
</dbReference>
<dbReference type="InterPro" id="IPR009056">
    <property type="entry name" value="Cyt_c-like_dom"/>
</dbReference>
<evidence type="ECO:0000256" key="4">
    <source>
        <dbReference type="ARBA" id="ARBA00022982"/>
    </source>
</evidence>
<dbReference type="InterPro" id="IPR036909">
    <property type="entry name" value="Cyt_c-like_dom_sf"/>
</dbReference>
<gene>
    <name evidence="8" type="ORF">SAMN05216302_100816</name>
</gene>
<feature type="domain" description="Cytochrome c" evidence="7">
    <location>
        <begin position="47"/>
        <end position="140"/>
    </location>
</feature>
<dbReference type="STRING" id="52441.SAMN05216302_100816"/>
<dbReference type="GO" id="GO:0009055">
    <property type="term" value="F:electron transfer activity"/>
    <property type="evidence" value="ECO:0007669"/>
    <property type="project" value="InterPro"/>
</dbReference>
<dbReference type="Gene3D" id="1.10.760.10">
    <property type="entry name" value="Cytochrome c-like domain"/>
    <property type="match status" value="1"/>
</dbReference>
<keyword evidence="9" id="KW-1185">Reference proteome</keyword>
<reference evidence="9" key="1">
    <citation type="submission" date="2016-10" db="EMBL/GenBank/DDBJ databases">
        <authorList>
            <person name="Varghese N."/>
            <person name="Submissions S."/>
        </authorList>
    </citation>
    <scope>NUCLEOTIDE SEQUENCE [LARGE SCALE GENOMIC DNA]</scope>
    <source>
        <strain evidence="9">Nm69</strain>
    </source>
</reference>
<dbReference type="PROSITE" id="PS51007">
    <property type="entry name" value="CYTC"/>
    <property type="match status" value="1"/>
</dbReference>
<dbReference type="PANTHER" id="PTHR35008">
    <property type="entry name" value="BLL4482 PROTEIN-RELATED"/>
    <property type="match status" value="1"/>
</dbReference>
<sequence>MPTRFLLLICSILVITGCDESTQSESRSLKDILNRDPGLIVRNFDTDQIKRGESVFQINCEGCHGKNAEGTVDWRKPNADGKFPPPPLNGTAHAWHHSTAVLKKTILKGGPPEISAMPAWEGILTEQQVDDVVVWIKSLWPDEIYATWYQNFEDK</sequence>
<dbReference type="Proteomes" id="UP000199533">
    <property type="component" value="Unassembled WGS sequence"/>
</dbReference>
<dbReference type="RefSeq" id="WP_090698344.1">
    <property type="nucleotide sequence ID" value="NZ_FOSP01000008.1"/>
</dbReference>
<evidence type="ECO:0000313" key="8">
    <source>
        <dbReference type="EMBL" id="SFK50919.1"/>
    </source>
</evidence>
<proteinExistence type="predicted"/>
<keyword evidence="3 6" id="KW-0479">Metal-binding</keyword>
<keyword evidence="4" id="KW-0249">Electron transport</keyword>
<dbReference type="SUPFAM" id="SSF46626">
    <property type="entry name" value="Cytochrome c"/>
    <property type="match status" value="1"/>
</dbReference>
<accession>A0A1I4A550</accession>
<dbReference type="EMBL" id="FOSP01000008">
    <property type="protein sequence ID" value="SFK50919.1"/>
    <property type="molecule type" value="Genomic_DNA"/>
</dbReference>
<organism evidence="8 9">
    <name type="scientific">Nitrosomonas aestuarii</name>
    <dbReference type="NCBI Taxonomy" id="52441"/>
    <lineage>
        <taxon>Bacteria</taxon>
        <taxon>Pseudomonadati</taxon>
        <taxon>Pseudomonadota</taxon>
        <taxon>Betaproteobacteria</taxon>
        <taxon>Nitrosomonadales</taxon>
        <taxon>Nitrosomonadaceae</taxon>
        <taxon>Nitrosomonas</taxon>
    </lineage>
</organism>
<dbReference type="PANTHER" id="PTHR35008:SF4">
    <property type="entry name" value="BLL4482 PROTEIN"/>
    <property type="match status" value="1"/>
</dbReference>
<dbReference type="OrthoDB" id="9808312at2"/>
<protein>
    <submittedName>
        <fullName evidence="8">Cytochrome C oxidase, cbb3-type, subunit III</fullName>
    </submittedName>
</protein>
<evidence type="ECO:0000256" key="5">
    <source>
        <dbReference type="ARBA" id="ARBA00023004"/>
    </source>
</evidence>
<keyword evidence="2 6" id="KW-0349">Heme</keyword>
<dbReference type="InterPro" id="IPR051459">
    <property type="entry name" value="Cytochrome_c-type_DH"/>
</dbReference>
<evidence type="ECO:0000256" key="1">
    <source>
        <dbReference type="ARBA" id="ARBA00022448"/>
    </source>
</evidence>